<evidence type="ECO:0000313" key="1">
    <source>
        <dbReference type="EMBL" id="WIM93191.1"/>
    </source>
</evidence>
<protein>
    <submittedName>
        <fullName evidence="1">HAD hydrolase-like protein</fullName>
    </submittedName>
</protein>
<dbReference type="InterPro" id="IPR041492">
    <property type="entry name" value="HAD_2"/>
</dbReference>
<dbReference type="InterPro" id="IPR023214">
    <property type="entry name" value="HAD_sf"/>
</dbReference>
<dbReference type="Proteomes" id="UP001240150">
    <property type="component" value="Chromosome"/>
</dbReference>
<dbReference type="SFLD" id="SFLDS00003">
    <property type="entry name" value="Haloacid_Dehalogenase"/>
    <property type="match status" value="1"/>
</dbReference>
<evidence type="ECO:0000313" key="2">
    <source>
        <dbReference type="Proteomes" id="UP001240150"/>
    </source>
</evidence>
<accession>A0ABY8W5T3</accession>
<dbReference type="InterPro" id="IPR023198">
    <property type="entry name" value="PGP-like_dom2"/>
</dbReference>
<dbReference type="EMBL" id="CP126980">
    <property type="protein sequence ID" value="WIM93191.1"/>
    <property type="molecule type" value="Genomic_DNA"/>
</dbReference>
<dbReference type="Gene3D" id="3.40.50.1000">
    <property type="entry name" value="HAD superfamily/HAD-like"/>
    <property type="match status" value="1"/>
</dbReference>
<sequence>MIQAVIVDVDDTLCLTEAASFDLENEVLAQLGRPPMSREVHLATWGEKLLDAMPHRSPGLDLDRFAKLFPVHHRKYLADGRLDVIPPENLAALDRLVLGGRTIMLLTSRTGEEVAHLLEPDHLLAGRVTSAYHQDNTRFHKPDPRVFDELLAETGLRPEQCVYVGDSPGDALAAGGAGIRFVACLQSGVRRLDEFDPRHVTAAVDSFPEIVPVIEGL</sequence>
<dbReference type="PANTHER" id="PTHR43434">
    <property type="entry name" value="PHOSPHOGLYCOLATE PHOSPHATASE"/>
    <property type="match status" value="1"/>
</dbReference>
<dbReference type="InterPro" id="IPR036412">
    <property type="entry name" value="HAD-like_sf"/>
</dbReference>
<dbReference type="Pfam" id="PF13419">
    <property type="entry name" value="HAD_2"/>
    <property type="match status" value="1"/>
</dbReference>
<dbReference type="InterPro" id="IPR050155">
    <property type="entry name" value="HAD-like_hydrolase_sf"/>
</dbReference>
<dbReference type="PANTHER" id="PTHR43434:SF1">
    <property type="entry name" value="PHOSPHOGLYCOLATE PHOSPHATASE"/>
    <property type="match status" value="1"/>
</dbReference>
<keyword evidence="2" id="KW-1185">Reference proteome</keyword>
<dbReference type="RefSeq" id="WP_284914399.1">
    <property type="nucleotide sequence ID" value="NZ_CP126980.1"/>
</dbReference>
<dbReference type="SFLD" id="SFLDG01129">
    <property type="entry name" value="C1.5:_HAD__Beta-PGM__Phosphata"/>
    <property type="match status" value="1"/>
</dbReference>
<dbReference type="SUPFAM" id="SSF56784">
    <property type="entry name" value="HAD-like"/>
    <property type="match status" value="1"/>
</dbReference>
<name>A0ABY8W5T3_9ACTN</name>
<organism evidence="1 2">
    <name type="scientific">Actinoplanes oblitus</name>
    <dbReference type="NCBI Taxonomy" id="3040509"/>
    <lineage>
        <taxon>Bacteria</taxon>
        <taxon>Bacillati</taxon>
        <taxon>Actinomycetota</taxon>
        <taxon>Actinomycetes</taxon>
        <taxon>Micromonosporales</taxon>
        <taxon>Micromonosporaceae</taxon>
        <taxon>Actinoplanes</taxon>
    </lineage>
</organism>
<gene>
    <name evidence="1" type="ORF">ACTOB_005163</name>
</gene>
<proteinExistence type="predicted"/>
<dbReference type="Gene3D" id="1.10.150.240">
    <property type="entry name" value="Putative phosphatase, domain 2"/>
    <property type="match status" value="1"/>
</dbReference>
<reference evidence="1 2" key="1">
    <citation type="submission" date="2023-06" db="EMBL/GenBank/DDBJ databases">
        <authorList>
            <person name="Yushchuk O."/>
            <person name="Binda E."/>
            <person name="Ruckert-Reed C."/>
            <person name="Fedorenko V."/>
            <person name="Kalinowski J."/>
            <person name="Marinelli F."/>
        </authorList>
    </citation>
    <scope>NUCLEOTIDE SEQUENCE [LARGE SCALE GENOMIC DNA]</scope>
    <source>
        <strain evidence="1 2">NRRL 3884</strain>
    </source>
</reference>